<dbReference type="EMBL" id="BMNQ01000057">
    <property type="protein sequence ID" value="GGK04967.1"/>
    <property type="molecule type" value="Genomic_DNA"/>
</dbReference>
<name>A0A917Q0H0_9BACI</name>
<gene>
    <name evidence="2" type="ORF">GCM10007063_29190</name>
</gene>
<organism evidence="2 3">
    <name type="scientific">Lentibacillus kapialis</name>
    <dbReference type="NCBI Taxonomy" id="340214"/>
    <lineage>
        <taxon>Bacteria</taxon>
        <taxon>Bacillati</taxon>
        <taxon>Bacillota</taxon>
        <taxon>Bacilli</taxon>
        <taxon>Bacillales</taxon>
        <taxon>Bacillaceae</taxon>
        <taxon>Lentibacillus</taxon>
    </lineage>
</organism>
<evidence type="ECO:0000256" key="1">
    <source>
        <dbReference type="SAM" id="Phobius"/>
    </source>
</evidence>
<dbReference type="AlphaFoldDB" id="A0A917Q0H0"/>
<evidence type="ECO:0000313" key="2">
    <source>
        <dbReference type="EMBL" id="GGK04967.1"/>
    </source>
</evidence>
<protein>
    <submittedName>
        <fullName evidence="2">Uncharacterized protein</fullName>
    </submittedName>
</protein>
<evidence type="ECO:0000313" key="3">
    <source>
        <dbReference type="Proteomes" id="UP000658382"/>
    </source>
</evidence>
<sequence length="57" mass="6642">MHVYSTVLGKTPYFLQCFIASAILMKNRKIEYVAGVSLLLIAIFETLTYWRKEAHYV</sequence>
<comment type="caution">
    <text evidence="2">The sequence shown here is derived from an EMBL/GenBank/DDBJ whole genome shotgun (WGS) entry which is preliminary data.</text>
</comment>
<keyword evidence="1" id="KW-1133">Transmembrane helix</keyword>
<proteinExistence type="predicted"/>
<dbReference type="Proteomes" id="UP000658382">
    <property type="component" value="Unassembled WGS sequence"/>
</dbReference>
<feature type="transmembrane region" description="Helical" evidence="1">
    <location>
        <begin position="32"/>
        <end position="50"/>
    </location>
</feature>
<accession>A0A917Q0H0</accession>
<reference evidence="2" key="2">
    <citation type="submission" date="2020-09" db="EMBL/GenBank/DDBJ databases">
        <authorList>
            <person name="Sun Q."/>
            <person name="Ohkuma M."/>
        </authorList>
    </citation>
    <scope>NUCLEOTIDE SEQUENCE</scope>
    <source>
        <strain evidence="2">JCM 12580</strain>
    </source>
</reference>
<keyword evidence="1" id="KW-0472">Membrane</keyword>
<reference evidence="2" key="1">
    <citation type="journal article" date="2014" name="Int. J. Syst. Evol. Microbiol.">
        <title>Complete genome sequence of Corynebacterium casei LMG S-19264T (=DSM 44701T), isolated from a smear-ripened cheese.</title>
        <authorList>
            <consortium name="US DOE Joint Genome Institute (JGI-PGF)"/>
            <person name="Walter F."/>
            <person name="Albersmeier A."/>
            <person name="Kalinowski J."/>
            <person name="Ruckert C."/>
        </authorList>
    </citation>
    <scope>NUCLEOTIDE SEQUENCE</scope>
    <source>
        <strain evidence="2">JCM 12580</strain>
    </source>
</reference>
<keyword evidence="1" id="KW-0812">Transmembrane</keyword>
<keyword evidence="3" id="KW-1185">Reference proteome</keyword>